<reference evidence="2" key="2">
    <citation type="submission" date="2022-06" db="UniProtKB">
        <authorList>
            <consortium name="EnsemblMetazoa"/>
        </authorList>
    </citation>
    <scope>IDENTIFICATION</scope>
</reference>
<dbReference type="AlphaFoldDB" id="A0A8R2JL16"/>
<dbReference type="OrthoDB" id="74183at2759"/>
<evidence type="ECO:0000313" key="2">
    <source>
        <dbReference type="EnsemblMetazoa" id="XP_029341109.1"/>
    </source>
</evidence>
<dbReference type="GO" id="GO:0005737">
    <property type="term" value="C:cytoplasm"/>
    <property type="evidence" value="ECO:0007669"/>
    <property type="project" value="TreeGrafter"/>
</dbReference>
<dbReference type="RefSeq" id="XP_029341109.1">
    <property type="nucleotide sequence ID" value="XM_029485249.1"/>
</dbReference>
<dbReference type="PRINTS" id="PR01345">
    <property type="entry name" value="CERVTRCPTASE"/>
</dbReference>
<dbReference type="EnsemblMetazoa" id="XM_029485249.1">
    <property type="protein sequence ID" value="XP_029341109.1"/>
    <property type="gene ID" value="LOC100573848"/>
</dbReference>
<proteinExistence type="predicted"/>
<dbReference type="InterPro" id="IPR016181">
    <property type="entry name" value="Acyl_CoA_acyltransferase"/>
</dbReference>
<dbReference type="PANTHER" id="PTHR21367:SF1">
    <property type="entry name" value="ARGINYL-TRNA--PROTEIN TRANSFERASE 1"/>
    <property type="match status" value="1"/>
</dbReference>
<name>A0A8R2JL16_ACYPI</name>
<dbReference type="InterPro" id="IPR007472">
    <property type="entry name" value="N-end_Aminoacyl_Trfase_C"/>
</dbReference>
<dbReference type="GeneID" id="100573848"/>
<dbReference type="GO" id="GO:0004057">
    <property type="term" value="F:arginyl-tRNA--protein transferase activity"/>
    <property type="evidence" value="ECO:0007669"/>
    <property type="project" value="InterPro"/>
</dbReference>
<dbReference type="SUPFAM" id="SSF55729">
    <property type="entry name" value="Acyl-CoA N-acyltransferases (Nat)"/>
    <property type="match status" value="1"/>
</dbReference>
<dbReference type="PANTHER" id="PTHR21367">
    <property type="entry name" value="ARGININE-TRNA-PROTEIN TRANSFERASE 1"/>
    <property type="match status" value="1"/>
</dbReference>
<dbReference type="KEGG" id="api:100573848"/>
<dbReference type="Pfam" id="PF04377">
    <property type="entry name" value="ATE_C"/>
    <property type="match status" value="1"/>
</dbReference>
<feature type="domain" description="N-end rule aminoacyl transferase C-terminal" evidence="1">
    <location>
        <begin position="400"/>
        <end position="536"/>
    </location>
</feature>
<accession>A0A8R2JL16</accession>
<evidence type="ECO:0000259" key="1">
    <source>
        <dbReference type="Pfam" id="PF04377"/>
    </source>
</evidence>
<dbReference type="Proteomes" id="UP000007819">
    <property type="component" value="Chromosome X"/>
</dbReference>
<keyword evidence="3" id="KW-1185">Reference proteome</keyword>
<organism evidence="2 3">
    <name type="scientific">Acyrthosiphon pisum</name>
    <name type="common">Pea aphid</name>
    <dbReference type="NCBI Taxonomy" id="7029"/>
    <lineage>
        <taxon>Eukaryota</taxon>
        <taxon>Metazoa</taxon>
        <taxon>Ecdysozoa</taxon>
        <taxon>Arthropoda</taxon>
        <taxon>Hexapoda</taxon>
        <taxon>Insecta</taxon>
        <taxon>Pterygota</taxon>
        <taxon>Neoptera</taxon>
        <taxon>Paraneoptera</taxon>
        <taxon>Hemiptera</taxon>
        <taxon>Sternorrhyncha</taxon>
        <taxon>Aphidomorpha</taxon>
        <taxon>Aphidoidea</taxon>
        <taxon>Aphididae</taxon>
        <taxon>Macrosiphini</taxon>
        <taxon>Acyrthosiphon</taxon>
    </lineage>
</organism>
<reference evidence="3" key="1">
    <citation type="submission" date="2010-06" db="EMBL/GenBank/DDBJ databases">
        <authorList>
            <person name="Jiang H."/>
            <person name="Abraham K."/>
            <person name="Ali S."/>
            <person name="Alsbrooks S.L."/>
            <person name="Anim B.N."/>
            <person name="Anosike U.S."/>
            <person name="Attaway T."/>
            <person name="Bandaranaike D.P."/>
            <person name="Battles P.K."/>
            <person name="Bell S.N."/>
            <person name="Bell A.V."/>
            <person name="Beltran B."/>
            <person name="Bickham C."/>
            <person name="Bustamante Y."/>
            <person name="Caleb T."/>
            <person name="Canada A."/>
            <person name="Cardenas V."/>
            <person name="Carter K."/>
            <person name="Chacko J."/>
            <person name="Chandrabose M.N."/>
            <person name="Chavez D."/>
            <person name="Chavez A."/>
            <person name="Chen L."/>
            <person name="Chu H.-S."/>
            <person name="Claassen K.J."/>
            <person name="Cockrell R."/>
            <person name="Collins M."/>
            <person name="Cooper J.A."/>
            <person name="Cree A."/>
            <person name="Curry S.M."/>
            <person name="Da Y."/>
            <person name="Dao M.D."/>
            <person name="Das B."/>
            <person name="Davila M.-L."/>
            <person name="Davy-Carroll L."/>
            <person name="Denson S."/>
            <person name="Dinh H."/>
            <person name="Ebong V.E."/>
            <person name="Edwards J.R."/>
            <person name="Egan A."/>
            <person name="El-Daye J."/>
            <person name="Escobedo L."/>
            <person name="Fernandez S."/>
            <person name="Fernando P.R."/>
            <person name="Flagg N."/>
            <person name="Forbes L.D."/>
            <person name="Fowler R.G."/>
            <person name="Fu Q."/>
            <person name="Gabisi R.A."/>
            <person name="Ganer J."/>
            <person name="Garbino Pronczuk A."/>
            <person name="Garcia R.M."/>
            <person name="Garner T."/>
            <person name="Garrett T.E."/>
            <person name="Gonzalez D.A."/>
            <person name="Hamid H."/>
            <person name="Hawkins E.S."/>
            <person name="Hirani K."/>
            <person name="Hogues M.E."/>
            <person name="Hollins B."/>
            <person name="Hsiao C.-H."/>
            <person name="Jabil R."/>
            <person name="James M.L."/>
            <person name="Jhangiani S.N."/>
            <person name="Johnson B."/>
            <person name="Johnson Q."/>
            <person name="Joshi V."/>
            <person name="Kalu J.B."/>
            <person name="Kam C."/>
            <person name="Kashfia A."/>
            <person name="Keebler J."/>
            <person name="Kisamo H."/>
            <person name="Kovar C.L."/>
            <person name="Lago L.A."/>
            <person name="Lai C.-Y."/>
            <person name="Laidlaw J."/>
            <person name="Lara F."/>
            <person name="Le T.-K."/>
            <person name="Lee S.L."/>
            <person name="Legall F.H."/>
            <person name="Lemon S.J."/>
            <person name="Lewis L.R."/>
            <person name="Li B."/>
            <person name="Liu Y."/>
            <person name="Liu Y.-S."/>
            <person name="Lopez J."/>
            <person name="Lozado R.J."/>
            <person name="Lu J."/>
            <person name="Madu R.C."/>
            <person name="Maheshwari M."/>
            <person name="Maheshwari R."/>
            <person name="Malloy K."/>
            <person name="Martinez E."/>
            <person name="Mathew T."/>
            <person name="Mercado I.C."/>
            <person name="Mercado C."/>
            <person name="Meyer B."/>
            <person name="Montgomery K."/>
            <person name="Morgan M.B."/>
            <person name="Munidasa M."/>
            <person name="Nazareth L.V."/>
            <person name="Nelson J."/>
            <person name="Ng B.M."/>
            <person name="Nguyen N.B."/>
            <person name="Nguyen P.Q."/>
            <person name="Nguyen T."/>
            <person name="Obregon M."/>
            <person name="Okwuonu G.O."/>
            <person name="Onwere C.G."/>
            <person name="Orozco G."/>
            <person name="Parra A."/>
            <person name="Patel S."/>
            <person name="Patil S."/>
            <person name="Perez A."/>
            <person name="Perez Y."/>
            <person name="Pham C."/>
            <person name="Primus E.L."/>
            <person name="Pu L.-L."/>
            <person name="Puazo M."/>
            <person name="Qin X."/>
            <person name="Quiroz J.B."/>
            <person name="Reese J."/>
            <person name="Richards S."/>
            <person name="Rives C.M."/>
            <person name="Robberts R."/>
            <person name="Ruiz S.J."/>
            <person name="Ruiz M.J."/>
            <person name="Santibanez J."/>
            <person name="Schneider B.W."/>
            <person name="Sisson I."/>
            <person name="Smith M."/>
            <person name="Sodergren E."/>
            <person name="Song X.-Z."/>
            <person name="Song B.B."/>
            <person name="Summersgill H."/>
            <person name="Thelus R."/>
            <person name="Thornton R.D."/>
            <person name="Trejos Z.Y."/>
            <person name="Usmani K."/>
            <person name="Vattathil S."/>
            <person name="Villasana D."/>
            <person name="Walker D.L."/>
            <person name="Wang S."/>
            <person name="Wang K."/>
            <person name="White C.S."/>
            <person name="Williams A.C."/>
            <person name="Williamson J."/>
            <person name="Wilson K."/>
            <person name="Woghiren I.O."/>
            <person name="Woodworth J.R."/>
            <person name="Worley K.C."/>
            <person name="Wright R.A."/>
            <person name="Wu W."/>
            <person name="Young L."/>
            <person name="Zhang L."/>
            <person name="Zhang J."/>
            <person name="Zhu Y."/>
            <person name="Muzny D.M."/>
            <person name="Weinstock G."/>
            <person name="Gibbs R.A."/>
        </authorList>
    </citation>
    <scope>NUCLEOTIDE SEQUENCE [LARGE SCALE GENOMIC DNA]</scope>
    <source>
        <strain evidence="3">LSR1</strain>
    </source>
</reference>
<evidence type="ECO:0000313" key="3">
    <source>
        <dbReference type="Proteomes" id="UP000007819"/>
    </source>
</evidence>
<sequence length="625" mass="70426">MTQNNDLLSSELNKWTKSMLVDYIVAQTLPAGVKLSDDLSKFLKDSSSDPVSPSHGNSINIANILQSVVVELKSVALSNAKLHDKLNHLNAAPNAQTPKSNAQLFKLPVDVHPNSVTGIRSTQPTNQLTASQSSSVKSKFIVGSVKNSSSKLSSVPVRKHVDIFVSRLDPSVTTALLESELRRLVFDYSYTINGSVIDRVASNSDLGVLFTADLNFRPHIDSICCRALKSLGFVMRTMNEFKLSGSLKTVYCSLVRSMLEYASVLWDPFVVIDSCHLERVQRRFLSSAAYMLKIVHPPHDYTPVLRALGLTSLADRRVKANLAFIKKLIDGSLNAPSLLVQVNFKVPHRATRSRVPFAVPLHCTNYGKNKPIDRMMRMCKVSLVKTGTEAFAQTFTAGATLFAKYQIAVHNDKADECNMEQYLSFLVDSPLKEEKSKHPDHPGYGSFHQQYWLGDKLIAVGVIDILPKCVSSVYLFYDPDYHNLVLGTYSSLREICLVRQLHNMSPDLKYYYMGFYIHSCPKMRYKAKFRPSYLLCPLKYTWHAIDKCIQKLDNEKYSIFDVSGDIQDADIFTIDNIPVLYRGSLMPYSAFKIIVDNENEDERIKEYKILIGPKLARKLIYCIMD</sequence>
<dbReference type="InterPro" id="IPR030700">
    <property type="entry name" value="N-end_Aminoacyl_Trfase"/>
</dbReference>
<protein>
    <recommendedName>
        <fullName evidence="1">N-end rule aminoacyl transferase C-terminal domain-containing protein</fullName>
    </recommendedName>
</protein>